<protein>
    <submittedName>
        <fullName evidence="2">Uncharacterized protein</fullName>
    </submittedName>
</protein>
<keyword evidence="3" id="KW-1185">Reference proteome</keyword>
<evidence type="ECO:0000256" key="1">
    <source>
        <dbReference type="SAM" id="MobiDB-lite"/>
    </source>
</evidence>
<dbReference type="EMBL" id="BDIP01002233">
    <property type="protein sequence ID" value="GIQ85961.1"/>
    <property type="molecule type" value="Genomic_DNA"/>
</dbReference>
<evidence type="ECO:0000313" key="2">
    <source>
        <dbReference type="EMBL" id="GIQ85961.1"/>
    </source>
</evidence>
<reference evidence="2 3" key="1">
    <citation type="journal article" date="2018" name="PLoS ONE">
        <title>The draft genome of Kipferlia bialata reveals reductive genome evolution in fornicate parasites.</title>
        <authorList>
            <person name="Tanifuji G."/>
            <person name="Takabayashi S."/>
            <person name="Kume K."/>
            <person name="Takagi M."/>
            <person name="Nakayama T."/>
            <person name="Kamikawa R."/>
            <person name="Inagaki Y."/>
            <person name="Hashimoto T."/>
        </authorList>
    </citation>
    <scope>NUCLEOTIDE SEQUENCE [LARGE SCALE GENOMIC DNA]</scope>
    <source>
        <strain evidence="2">NY0173</strain>
    </source>
</reference>
<gene>
    <name evidence="2" type="ORF">KIPB_007722</name>
</gene>
<comment type="caution">
    <text evidence="2">The sequence shown here is derived from an EMBL/GenBank/DDBJ whole genome shotgun (WGS) entry which is preliminary data.</text>
</comment>
<feature type="non-terminal residue" evidence="2">
    <location>
        <position position="1"/>
    </location>
</feature>
<sequence length="368" mass="42322">MTLPCVTTASNDPALRDHCIDRVCDLFIRSFTGMQEQTVQSLYEQLSEAQATLERTKGGEERNSQMLEMSANQNISQLQRTRSELEATALAREELSRRVVEMEHRYVLLEGESKRLREALSKQKALTKQRTESLEAMQQQRRRDAAQVRECQEQQRRAEHEAEHSGGRDRERAMRAESEVVALQERIRRIEDVDSQMRGIVKEWEAKCQAQKESLRSANADRDSLTSQVGKLVARDGVSVQKIQTLVEERGRLRVDALEHQSRMQSLKEAHRQTQTQLDHAKHVITQAKRRFDAEVEDRVAVARREIKAELAIFSTHASIDNSNLCMREIKAELEPMREIKAELEPRCVTAETRVASLETQLALVKQQ</sequence>
<dbReference type="Proteomes" id="UP000265618">
    <property type="component" value="Unassembled WGS sequence"/>
</dbReference>
<accession>A0A9K3GKR4</accession>
<evidence type="ECO:0000313" key="3">
    <source>
        <dbReference type="Proteomes" id="UP000265618"/>
    </source>
</evidence>
<feature type="region of interest" description="Disordered" evidence="1">
    <location>
        <begin position="120"/>
        <end position="174"/>
    </location>
</feature>
<dbReference type="AlphaFoldDB" id="A0A9K3GKR4"/>
<feature type="compositionally biased region" description="Basic and acidic residues" evidence="1">
    <location>
        <begin position="141"/>
        <end position="174"/>
    </location>
</feature>
<proteinExistence type="predicted"/>
<organism evidence="2 3">
    <name type="scientific">Kipferlia bialata</name>
    <dbReference type="NCBI Taxonomy" id="797122"/>
    <lineage>
        <taxon>Eukaryota</taxon>
        <taxon>Metamonada</taxon>
        <taxon>Carpediemonas-like organisms</taxon>
        <taxon>Kipferlia</taxon>
    </lineage>
</organism>
<name>A0A9K3GKR4_9EUKA</name>